<accession>A0A835K5Y5</accession>
<dbReference type="OrthoDB" id="3990054at2759"/>
<name>A0A835K5Y5_9ROSI</name>
<organism evidence="1 2">
    <name type="scientific">Salix dunnii</name>
    <dbReference type="NCBI Taxonomy" id="1413687"/>
    <lineage>
        <taxon>Eukaryota</taxon>
        <taxon>Viridiplantae</taxon>
        <taxon>Streptophyta</taxon>
        <taxon>Embryophyta</taxon>
        <taxon>Tracheophyta</taxon>
        <taxon>Spermatophyta</taxon>
        <taxon>Magnoliopsida</taxon>
        <taxon>eudicotyledons</taxon>
        <taxon>Gunneridae</taxon>
        <taxon>Pentapetalae</taxon>
        <taxon>rosids</taxon>
        <taxon>fabids</taxon>
        <taxon>Malpighiales</taxon>
        <taxon>Salicaceae</taxon>
        <taxon>Saliceae</taxon>
        <taxon>Salix</taxon>
    </lineage>
</organism>
<proteinExistence type="predicted"/>
<protein>
    <submittedName>
        <fullName evidence="1">Uncharacterized protein</fullName>
    </submittedName>
</protein>
<reference evidence="1 2" key="1">
    <citation type="submission" date="2020-10" db="EMBL/GenBank/DDBJ databases">
        <title>Plant Genome Project.</title>
        <authorList>
            <person name="Zhang R.-G."/>
        </authorList>
    </citation>
    <scope>NUCLEOTIDE SEQUENCE [LARGE SCALE GENOMIC DNA]</scope>
    <source>
        <strain evidence="1">FAFU-HL-1</strain>
        <tissue evidence="1">Leaf</tissue>
    </source>
</reference>
<evidence type="ECO:0000313" key="1">
    <source>
        <dbReference type="EMBL" id="KAF9683715.1"/>
    </source>
</evidence>
<evidence type="ECO:0000313" key="2">
    <source>
        <dbReference type="Proteomes" id="UP000657918"/>
    </source>
</evidence>
<gene>
    <name evidence="1" type="ORF">SADUNF_Sadunf04G0043000</name>
</gene>
<comment type="caution">
    <text evidence="1">The sequence shown here is derived from an EMBL/GenBank/DDBJ whole genome shotgun (WGS) entry which is preliminary data.</text>
</comment>
<keyword evidence="2" id="KW-1185">Reference proteome</keyword>
<dbReference type="Proteomes" id="UP000657918">
    <property type="component" value="Chromosome 4"/>
</dbReference>
<sequence length="77" mass="8774">MSRHGKKTMFIWISLVLFMTELLFALICCRPVIIPRARLRDESGINSTFPNNVPAQRNPESTARELRVILSFGNGEL</sequence>
<dbReference type="AlphaFoldDB" id="A0A835K5Y5"/>
<dbReference type="EMBL" id="JADGMS010000004">
    <property type="protein sequence ID" value="KAF9683715.1"/>
    <property type="molecule type" value="Genomic_DNA"/>
</dbReference>